<feature type="domain" description="C2H2-type" evidence="13">
    <location>
        <begin position="283"/>
        <end position="310"/>
    </location>
</feature>
<dbReference type="Ensembl" id="ENSCLMT00005014426.1">
    <property type="protein sequence ID" value="ENSCLMP00005013492.1"/>
    <property type="gene ID" value="ENSCLMG00005007164.1"/>
</dbReference>
<evidence type="ECO:0000256" key="5">
    <source>
        <dbReference type="ARBA" id="ARBA00022771"/>
    </source>
</evidence>
<keyword evidence="3" id="KW-0479">Metal-binding</keyword>
<feature type="domain" description="C2H2-type" evidence="13">
    <location>
        <begin position="311"/>
        <end position="338"/>
    </location>
</feature>
<accession>A0A8C2X4W2</accession>
<comment type="similarity">
    <text evidence="2">Belongs to the krueppel C2H2-type zinc-finger protein family.</text>
</comment>
<organism evidence="14 15">
    <name type="scientific">Cyclopterus lumpus</name>
    <name type="common">Lumpsucker</name>
    <dbReference type="NCBI Taxonomy" id="8103"/>
    <lineage>
        <taxon>Eukaryota</taxon>
        <taxon>Metazoa</taxon>
        <taxon>Chordata</taxon>
        <taxon>Craniata</taxon>
        <taxon>Vertebrata</taxon>
        <taxon>Euteleostomi</taxon>
        <taxon>Actinopterygii</taxon>
        <taxon>Neopterygii</taxon>
        <taxon>Teleostei</taxon>
        <taxon>Neoteleostei</taxon>
        <taxon>Acanthomorphata</taxon>
        <taxon>Eupercaria</taxon>
        <taxon>Perciformes</taxon>
        <taxon>Cottioidei</taxon>
        <taxon>Cottales</taxon>
        <taxon>Cyclopteridae</taxon>
        <taxon>Cyclopterus</taxon>
    </lineage>
</organism>
<proteinExistence type="inferred from homology"/>
<feature type="region of interest" description="Disordered" evidence="12">
    <location>
        <begin position="89"/>
        <end position="140"/>
    </location>
</feature>
<dbReference type="AlphaFoldDB" id="A0A8C2X4W2"/>
<dbReference type="SUPFAM" id="SSF57667">
    <property type="entry name" value="beta-beta-alpha zinc fingers"/>
    <property type="match status" value="4"/>
</dbReference>
<feature type="domain" description="C2H2-type" evidence="13">
    <location>
        <begin position="255"/>
        <end position="282"/>
    </location>
</feature>
<evidence type="ECO:0000256" key="3">
    <source>
        <dbReference type="ARBA" id="ARBA00022723"/>
    </source>
</evidence>
<evidence type="ECO:0000256" key="2">
    <source>
        <dbReference type="ARBA" id="ARBA00006991"/>
    </source>
</evidence>
<evidence type="ECO:0000256" key="9">
    <source>
        <dbReference type="ARBA" id="ARBA00023163"/>
    </source>
</evidence>
<dbReference type="GO" id="GO:0000981">
    <property type="term" value="F:DNA-binding transcription factor activity, RNA polymerase II-specific"/>
    <property type="evidence" value="ECO:0007669"/>
    <property type="project" value="TreeGrafter"/>
</dbReference>
<evidence type="ECO:0000256" key="4">
    <source>
        <dbReference type="ARBA" id="ARBA00022737"/>
    </source>
</evidence>
<dbReference type="FunFam" id="3.30.160.60:FF:001480">
    <property type="entry name" value="Si:cabz01071911.3"/>
    <property type="match status" value="2"/>
</dbReference>
<evidence type="ECO:0000256" key="7">
    <source>
        <dbReference type="ARBA" id="ARBA00023015"/>
    </source>
</evidence>
<evidence type="ECO:0000256" key="11">
    <source>
        <dbReference type="PROSITE-ProRule" id="PRU00042"/>
    </source>
</evidence>
<comment type="subcellular location">
    <subcellularLocation>
        <location evidence="1">Nucleus</location>
    </subcellularLocation>
</comment>
<feature type="domain" description="C2H2-type" evidence="13">
    <location>
        <begin position="367"/>
        <end position="394"/>
    </location>
</feature>
<dbReference type="Pfam" id="PF00096">
    <property type="entry name" value="zf-C2H2"/>
    <property type="match status" value="6"/>
</dbReference>
<dbReference type="GeneTree" id="ENSGT01150000286959"/>
<dbReference type="Proteomes" id="UP000694565">
    <property type="component" value="Unplaced"/>
</dbReference>
<dbReference type="FunFam" id="3.30.160.60:FF:000912">
    <property type="entry name" value="Zinc finger protein 660"/>
    <property type="match status" value="1"/>
</dbReference>
<dbReference type="GO" id="GO:0000978">
    <property type="term" value="F:RNA polymerase II cis-regulatory region sequence-specific DNA binding"/>
    <property type="evidence" value="ECO:0007669"/>
    <property type="project" value="TreeGrafter"/>
</dbReference>
<feature type="region of interest" description="Disordered" evidence="12">
    <location>
        <begin position="168"/>
        <end position="192"/>
    </location>
</feature>
<feature type="domain" description="C2H2-type" evidence="13">
    <location>
        <begin position="227"/>
        <end position="254"/>
    </location>
</feature>
<dbReference type="PROSITE" id="PS00028">
    <property type="entry name" value="ZINC_FINGER_C2H2_1"/>
    <property type="match status" value="6"/>
</dbReference>
<keyword evidence="5 11" id="KW-0863">Zinc-finger</keyword>
<dbReference type="FunFam" id="3.30.160.60:FF:002343">
    <property type="entry name" value="Zinc finger protein 33A"/>
    <property type="match status" value="2"/>
</dbReference>
<evidence type="ECO:0000256" key="6">
    <source>
        <dbReference type="ARBA" id="ARBA00022833"/>
    </source>
</evidence>
<evidence type="ECO:0000313" key="15">
    <source>
        <dbReference type="Proteomes" id="UP000694565"/>
    </source>
</evidence>
<keyword evidence="15" id="KW-1185">Reference proteome</keyword>
<sequence>MQTGRPIKREADENCGGPARRLRALVKQRLTAAVEDIFGMFETTLAQYEREIEGLQKLLEGSVKIDEEVNTSDDPQLLLVKEEGLSEQHKWRSSLDQEDPEPQHIKEGQDELWSSREEEQPQGLEEAQSSHLHRRQTDQQMNREAFEDCGGPEPARIFVLACDSYQGSNEKTHSSGQDNGNNYSQEMSPPQSALVSLTHNEVSVSCDGSNPVGETVNSIQNAGGKPLSCSICAKGFSQKSDLKRHLRFHTGERPFSCVFCGKHFTEKADLKRHTRVHTGEKPFSCPICGKGFSEKTDLTRHVRVHTGEKPFSCSVCGKIFSQNENLRRHERIHTGEKPFCCPVCTKTFTHRGALVVHMRIHTGEKPFGCSLCGKRYNETGNLKKHMRVHAAEKPLSCGVCGRRFNYPSQVKKHKCSGESSETSAHHS</sequence>
<keyword evidence="8" id="KW-0238">DNA-binding</keyword>
<reference evidence="14" key="2">
    <citation type="submission" date="2025-09" db="UniProtKB">
        <authorList>
            <consortium name="Ensembl"/>
        </authorList>
    </citation>
    <scope>IDENTIFICATION</scope>
</reference>
<dbReference type="PANTHER" id="PTHR14003">
    <property type="entry name" value="TRANSCRIPTIONAL REPRESSOR PROTEIN YY"/>
    <property type="match status" value="1"/>
</dbReference>
<evidence type="ECO:0000256" key="1">
    <source>
        <dbReference type="ARBA" id="ARBA00004123"/>
    </source>
</evidence>
<name>A0A8C2X4W2_CYCLU</name>
<feature type="domain" description="C2H2-type" evidence="13">
    <location>
        <begin position="339"/>
        <end position="366"/>
    </location>
</feature>
<dbReference type="InterPro" id="IPR036236">
    <property type="entry name" value="Znf_C2H2_sf"/>
</dbReference>
<keyword evidence="6" id="KW-0862">Zinc</keyword>
<dbReference type="GO" id="GO:0000785">
    <property type="term" value="C:chromatin"/>
    <property type="evidence" value="ECO:0007669"/>
    <property type="project" value="TreeGrafter"/>
</dbReference>
<evidence type="ECO:0000313" key="14">
    <source>
        <dbReference type="Ensembl" id="ENSCLMP00005013492.1"/>
    </source>
</evidence>
<feature type="compositionally biased region" description="Basic and acidic residues" evidence="12">
    <location>
        <begin position="89"/>
        <end position="119"/>
    </location>
</feature>
<dbReference type="FunFam" id="3.30.160.60:FF:001818">
    <property type="entry name" value="GDNF-inducible zinc finger protein 1 isoform X1"/>
    <property type="match status" value="1"/>
</dbReference>
<evidence type="ECO:0000259" key="13">
    <source>
        <dbReference type="PROSITE" id="PS50157"/>
    </source>
</evidence>
<protein>
    <recommendedName>
        <fullName evidence="13">C2H2-type domain-containing protein</fullName>
    </recommendedName>
</protein>
<keyword evidence="10" id="KW-0539">Nucleus</keyword>
<dbReference type="SMART" id="SM00355">
    <property type="entry name" value="ZnF_C2H2"/>
    <property type="match status" value="7"/>
</dbReference>
<dbReference type="GO" id="GO:0008270">
    <property type="term" value="F:zinc ion binding"/>
    <property type="evidence" value="ECO:0007669"/>
    <property type="project" value="UniProtKB-KW"/>
</dbReference>
<keyword evidence="9" id="KW-0804">Transcription</keyword>
<dbReference type="PANTHER" id="PTHR14003:SF19">
    <property type="entry name" value="YY2 TRANSCRIPTION FACTOR"/>
    <property type="match status" value="1"/>
</dbReference>
<evidence type="ECO:0000256" key="10">
    <source>
        <dbReference type="ARBA" id="ARBA00023242"/>
    </source>
</evidence>
<dbReference type="InterPro" id="IPR013087">
    <property type="entry name" value="Znf_C2H2_type"/>
</dbReference>
<dbReference type="Gene3D" id="3.30.160.60">
    <property type="entry name" value="Classic Zinc Finger"/>
    <property type="match status" value="7"/>
</dbReference>
<evidence type="ECO:0000256" key="12">
    <source>
        <dbReference type="SAM" id="MobiDB-lite"/>
    </source>
</evidence>
<keyword evidence="4" id="KW-0677">Repeat</keyword>
<dbReference type="PROSITE" id="PS50157">
    <property type="entry name" value="ZINC_FINGER_C2H2_2"/>
    <property type="match status" value="6"/>
</dbReference>
<reference evidence="14" key="1">
    <citation type="submission" date="2025-08" db="UniProtKB">
        <authorList>
            <consortium name="Ensembl"/>
        </authorList>
    </citation>
    <scope>IDENTIFICATION</scope>
</reference>
<keyword evidence="7" id="KW-0805">Transcription regulation</keyword>
<dbReference type="GO" id="GO:0031519">
    <property type="term" value="C:PcG protein complex"/>
    <property type="evidence" value="ECO:0007669"/>
    <property type="project" value="TreeGrafter"/>
</dbReference>
<evidence type="ECO:0000256" key="8">
    <source>
        <dbReference type="ARBA" id="ARBA00023125"/>
    </source>
</evidence>
<dbReference type="GO" id="GO:0005667">
    <property type="term" value="C:transcription regulator complex"/>
    <property type="evidence" value="ECO:0007669"/>
    <property type="project" value="TreeGrafter"/>
</dbReference>